<evidence type="ECO:0000256" key="3">
    <source>
        <dbReference type="ARBA" id="ARBA00023125"/>
    </source>
</evidence>
<dbReference type="EMBL" id="CP066539">
    <property type="protein sequence ID" value="QRL04617.1"/>
    <property type="molecule type" value="Genomic_DNA"/>
</dbReference>
<dbReference type="Pfam" id="PF03466">
    <property type="entry name" value="LysR_substrate"/>
    <property type="match status" value="1"/>
</dbReference>
<dbReference type="SUPFAM" id="SSF53850">
    <property type="entry name" value="Periplasmic binding protein-like II"/>
    <property type="match status" value="1"/>
</dbReference>
<gene>
    <name evidence="6" type="ORF">JDS37_06645</name>
</gene>
<dbReference type="Pfam" id="PF00126">
    <property type="entry name" value="HTH_1"/>
    <property type="match status" value="1"/>
</dbReference>
<dbReference type="InterPro" id="IPR036388">
    <property type="entry name" value="WH-like_DNA-bd_sf"/>
</dbReference>
<keyword evidence="2" id="KW-0805">Transcription regulation</keyword>
<dbReference type="PANTHER" id="PTHR30419:SF2">
    <property type="entry name" value="LYSR FAMILY TRANSCRIPTIONAL REGULATOR"/>
    <property type="match status" value="1"/>
</dbReference>
<feature type="domain" description="HTH lysR-type" evidence="5">
    <location>
        <begin position="3"/>
        <end position="60"/>
    </location>
</feature>
<evidence type="ECO:0000256" key="2">
    <source>
        <dbReference type="ARBA" id="ARBA00023015"/>
    </source>
</evidence>
<dbReference type="Proteomes" id="UP000663479">
    <property type="component" value="Chromosome"/>
</dbReference>
<dbReference type="InterPro" id="IPR050950">
    <property type="entry name" value="HTH-type_LysR_regulators"/>
</dbReference>
<dbReference type="InterPro" id="IPR036390">
    <property type="entry name" value="WH_DNA-bd_sf"/>
</dbReference>
<dbReference type="AlphaFoldDB" id="A0AAP9ZNE1"/>
<organism evidence="6 7">
    <name type="scientific">Vreelandella venusta</name>
    <dbReference type="NCBI Taxonomy" id="44935"/>
    <lineage>
        <taxon>Bacteria</taxon>
        <taxon>Pseudomonadati</taxon>
        <taxon>Pseudomonadota</taxon>
        <taxon>Gammaproteobacteria</taxon>
        <taxon>Oceanospirillales</taxon>
        <taxon>Halomonadaceae</taxon>
        <taxon>Vreelandella</taxon>
    </lineage>
</organism>
<proteinExistence type="inferred from homology"/>
<evidence type="ECO:0000256" key="4">
    <source>
        <dbReference type="ARBA" id="ARBA00023163"/>
    </source>
</evidence>
<dbReference type="InterPro" id="IPR000847">
    <property type="entry name" value="LysR_HTH_N"/>
</dbReference>
<dbReference type="RefSeq" id="WP_146945110.1">
    <property type="nucleotide sequence ID" value="NZ_BJUL01000018.1"/>
</dbReference>
<evidence type="ECO:0000259" key="5">
    <source>
        <dbReference type="PROSITE" id="PS50931"/>
    </source>
</evidence>
<dbReference type="GO" id="GO:0003700">
    <property type="term" value="F:DNA-binding transcription factor activity"/>
    <property type="evidence" value="ECO:0007669"/>
    <property type="project" value="InterPro"/>
</dbReference>
<dbReference type="PROSITE" id="PS50931">
    <property type="entry name" value="HTH_LYSR"/>
    <property type="match status" value="1"/>
</dbReference>
<comment type="similarity">
    <text evidence="1">Belongs to the LysR transcriptional regulatory family.</text>
</comment>
<dbReference type="Gene3D" id="1.10.10.10">
    <property type="entry name" value="Winged helix-like DNA-binding domain superfamily/Winged helix DNA-binding domain"/>
    <property type="match status" value="1"/>
</dbReference>
<keyword evidence="3" id="KW-0238">DNA-binding</keyword>
<dbReference type="Gene3D" id="3.40.190.290">
    <property type="match status" value="1"/>
</dbReference>
<protein>
    <submittedName>
        <fullName evidence="6">LysR family transcriptional regulator</fullName>
    </submittedName>
</protein>
<sequence length="294" mass="32322">MRLDLSDLHLFLCIVEAGSITQGAMNAHLALGSASERLRRIEADVEIKLLERHPRGVMPTEAGEALAHHARQMLLQHKKMRGELKAFAEGLSGTLRLHANTAALASFLPGKLAPWLQAHPSLHMDVKERTSLAIIQSIQAGIIEGGIITDVANAEGLKRDILAPDHLVVVVAKEHPLSSQSWISFHEVVGLPMVGLSEESALQTQIEEQARQLGASLTLRIRMKGFGELCNLVAHQVGIAIIPKGIAQQWLRRYDLSAVNLNDPWAKRQLCLCYRDEASLSPAMQSLFTHLRLP</sequence>
<evidence type="ECO:0000256" key="1">
    <source>
        <dbReference type="ARBA" id="ARBA00009437"/>
    </source>
</evidence>
<evidence type="ECO:0000313" key="6">
    <source>
        <dbReference type="EMBL" id="QRL04617.1"/>
    </source>
</evidence>
<dbReference type="GO" id="GO:0003677">
    <property type="term" value="F:DNA binding"/>
    <property type="evidence" value="ECO:0007669"/>
    <property type="project" value="UniProtKB-KW"/>
</dbReference>
<accession>A0AAP9ZNE1</accession>
<dbReference type="PANTHER" id="PTHR30419">
    <property type="entry name" value="HTH-TYPE TRANSCRIPTIONAL REGULATOR YBHD"/>
    <property type="match status" value="1"/>
</dbReference>
<evidence type="ECO:0000313" key="7">
    <source>
        <dbReference type="Proteomes" id="UP000663479"/>
    </source>
</evidence>
<name>A0AAP9ZNE1_9GAMM</name>
<dbReference type="InterPro" id="IPR005119">
    <property type="entry name" value="LysR_subst-bd"/>
</dbReference>
<dbReference type="GO" id="GO:0005829">
    <property type="term" value="C:cytosol"/>
    <property type="evidence" value="ECO:0007669"/>
    <property type="project" value="TreeGrafter"/>
</dbReference>
<reference evidence="6" key="1">
    <citation type="submission" date="2020-12" db="EMBL/GenBank/DDBJ databases">
        <title>Genome reconstruction of Halomonas venusta strain DSM 4743.</title>
        <authorList>
            <person name="Aguirre-Garrido J.F."/>
            <person name="Hernandez-Soto L.M."/>
            <person name="Martinez-Abarca F."/>
        </authorList>
    </citation>
    <scope>NUCLEOTIDE SEQUENCE</scope>
    <source>
        <strain evidence="6">4743</strain>
    </source>
</reference>
<keyword evidence="4" id="KW-0804">Transcription</keyword>
<dbReference type="SUPFAM" id="SSF46785">
    <property type="entry name" value="Winged helix' DNA-binding domain"/>
    <property type="match status" value="1"/>
</dbReference>